<proteinExistence type="predicted"/>
<organism evidence="1 2">
    <name type="scientific">Xylaria curta</name>
    <dbReference type="NCBI Taxonomy" id="42375"/>
    <lineage>
        <taxon>Eukaryota</taxon>
        <taxon>Fungi</taxon>
        <taxon>Dikarya</taxon>
        <taxon>Ascomycota</taxon>
        <taxon>Pezizomycotina</taxon>
        <taxon>Sordariomycetes</taxon>
        <taxon>Xylariomycetidae</taxon>
        <taxon>Xylariales</taxon>
        <taxon>Xylariaceae</taxon>
        <taxon>Xylaria</taxon>
    </lineage>
</organism>
<dbReference type="EMBL" id="JAPDGR010000079">
    <property type="protein sequence ID" value="KAJ2996859.1"/>
    <property type="molecule type" value="Genomic_DNA"/>
</dbReference>
<name>A0ACC1PP43_9PEZI</name>
<evidence type="ECO:0000313" key="1">
    <source>
        <dbReference type="EMBL" id="KAJ2996859.1"/>
    </source>
</evidence>
<sequence>MSNTHVRPEIPQQCSLFLLFGPLARGLDHDTVRKLRDSLVTDKKYDWISRTISSLPDDWKTIQSSVEDIRITSSGLTSLEDLRDIFDQTGQQLSAALPLPNTLLIPLVVALHLAQFIRLAEDTIPGVKYPAGLSSHGVCLTQVVGFCIGTLAAFAVSSSRSRAELEHNGSVAIRLGMLIGIAVDAQDEALGPSGCLSIIWNSKKQEEDLVTILRDDAEAYVSVNYDDNRATVTTALSSISTLQHKLNECGINTTEVGLHGRFHSPRNLGIFNAIMDFCSSRPEYQLPDASDLAVPVQSDARGAGVQSGSLHHHALHSILVEPSYWFQAFSTTHKALVMKTDALVVSIGPERCIPPSLMREISQQVSHLSDLYEGNRGLLTLPIRKCDYSDNDIAVIGMSCKVAGADDLEQFWELLCSGQSQHQEVPRERFGFETTFRDEDPTRKWFANLIDGYDMFDHKFFKKSPRESANTDPQQRQLLQIAYQAVEQSGYFHSASPDKSVGCFIGVCACDYEANVACHPANPFTAVGNLQSFIAGKISHYFGWTGPGLTIDTACSSSAVAVHQACRAIISGECKSALAGGTHVMTNPLWFQNLAGASFLSPTGQCKPFDAAADGYCRGEGIATVFLKRASAALADGDQILGIIAATAVQQNQNCTPIFVPNVPSLSDLFREVTSKSHLVPAQISVVEAHGTGTPVGDPVEYQSVCQVFGGPNRNDDLVLGSVKGSVGHVECTSGIVSLIKVLLMIQKGMVPPQASFSNINPAIGAKPNDHIKIPTSRQVWGTDFRAALINNYGASGSNASIILTQHTGSPKARIIEDSPGDKYPFRLCGIDDQGLRRYARAFRTFLGNKTYTESQFSLSNISFNVNRQSNIELGRFLLLAVRSKAELEQKLLQYESKDAGIESVTYTALPPTVLCFGGQVSRFVGLDRGIYERVAILRRHLDAVDHVARDLNAGGIFPAIFESEPIEDPVMLQLILFAMQYACAQSWIDSGIRPAALVGHSFGELTALCISQSLSLRDTVQMVLNRASLVRDSWGSDRGAMMAIEGDLADVQSLLAQASVTCSVQNRASIACYNGPRSFTLAGSTIGIDAVSELVSKTPAFSSLRTKRLNVTNAFHCSLVDSIYDSLEKGAQNFRFRKSIIPIQRATEFATQEKPSARFVADHMRSPVFFNHALQRLVKQYPSCVFLEAGSNSTVTKMASHALEGRGGCIFQAINLAGGNAWNALTDATMNLWNAGLRVTHWSHHAAQTPEYLPLLLPPYQFEQSRHWLDLKLPPKTMPVSIFQASEPDANKLLTLVGTTGDNRQCAKFKVNTTASMYIDLVAGHVIASTAPICPATVQLDLVIQAVRILKPDLASSKSLFQFLLVQYPSPLCVNQKRATWVELSEVASSGGPSWNFEVFSTDLSSNSQRAAHTTGSIIPAPVDDPSSNLNFSRLERMAGYERCVELLQSGEVDEILQSRNIYKVFSDVVDYGEDYRGLKKLVGRGNQSAGLVVKDYNNSSWFDPHLADSFCQVGGIWVNCMTERDPTEIYIANGIEQWIQSPELQEASLRPEAYHVLATHHRPSDKSYLTDVFVFNPVNGSLLEAILGISYIRVPKKSMTKLLVRLTGANAPTELSLEQPKINKFDIGPSRSPSPRSSALAPIASHKKSKPSEPSGEADITTKVKTILADMSGLELNEIKADSLLGDLGIDSLMGMELAHDLEVAFDVKFHQNDLMEVTDIPSLMSCVRNTLYGGNEKLEGPSIGSESDTEESEAETSSHTTSTSSQSLTGAIFTPAGVDPTGHLTLPFNIVMQAFSETKRLTDDMIAKYNQTHYVQAVMPLQTQMCVALTLEAFDELGCSLDAFEAGQDVPQIAHPQEYSRLVDYLYHMLEKEAEVVTIRGGHVMRTPKPLPPRSSKDLLDELLIRFPDQNTANKLTFYTGSRLASVLRGDTDGIQLIFGTAEGRDLVSGLYADWPLNRLLYEQMKNFITSLTSMIDRTRGVLKILEMGAGTGGTTKWLVPLLATLEVPVEYTFTDLAPSFVAAARKKFKQYSFIKFRTHNIESPPDADLIGTQHIVVASNAIHATHSLRKSAENTRKFLRPDGLLMILEMTDTMYWVDMVFGLFEGWWFFDDGRAHAVVSESKWAEELQAVGYGYVAWTDGSRPENKLEKLIIATASGERCESLPSPSVPQLSVQSQPADLSARQEDVDRYVREMTNDFGTNLDRSRNEGRHDSISNGKLVVVTGGTGSLGAHLVAHLARLPDVHRVVCLNRRSKQEPRKRQEVSFSKKGILMTNEDMEKLIIFETDLSEHRLGLSTEDYEKLTHVTHIVHNAWLMNAKWPVQRFEPQFRIMRNMLELAINASATRHCGSRVTFQFISSIATVGHWPLWARKANVPEERMLINSVLPTGYGDAKYVCERMIDETLHRYPHRCRAAVVRLGQVAGSSTSGYWNPMEHFSFIVKSSQSLGVFPCFSGLLSWTPVDQVAGTLVDLLLLSDDIELHSVYHIDNPIRQAWPDMIPVLADALGIPSTNVIPFKGWLERVKYSSRSAQVPERDNPAILLLDFLDDNFLRMSCGGLLLDTTNTREHSKTFRDVGPVSESLARRFVRAWKENGFLK</sequence>
<evidence type="ECO:0000313" key="2">
    <source>
        <dbReference type="Proteomes" id="UP001143856"/>
    </source>
</evidence>
<dbReference type="Proteomes" id="UP001143856">
    <property type="component" value="Unassembled WGS sequence"/>
</dbReference>
<gene>
    <name evidence="1" type="ORF">NUW58_g839</name>
</gene>
<comment type="caution">
    <text evidence="1">The sequence shown here is derived from an EMBL/GenBank/DDBJ whole genome shotgun (WGS) entry which is preliminary data.</text>
</comment>
<reference evidence="1" key="1">
    <citation type="submission" date="2022-10" db="EMBL/GenBank/DDBJ databases">
        <title>Genome Sequence of Xylaria curta.</title>
        <authorList>
            <person name="Buettner E."/>
        </authorList>
    </citation>
    <scope>NUCLEOTIDE SEQUENCE</scope>
    <source>
        <strain evidence="1">Babe10</strain>
    </source>
</reference>
<keyword evidence="2" id="KW-1185">Reference proteome</keyword>
<protein>
    <submittedName>
        <fullName evidence="1">Uncharacterized protein</fullName>
    </submittedName>
</protein>
<accession>A0ACC1PP43</accession>